<evidence type="ECO:0000313" key="5">
    <source>
        <dbReference type="Proteomes" id="UP000655588"/>
    </source>
</evidence>
<gene>
    <name evidence="4" type="ORF">E2986_02123</name>
</gene>
<dbReference type="EMBL" id="WNWW01000246">
    <property type="protein sequence ID" value="KAF3427797.1"/>
    <property type="molecule type" value="Genomic_DNA"/>
</dbReference>
<feature type="coiled-coil region" evidence="1">
    <location>
        <begin position="14"/>
        <end position="69"/>
    </location>
</feature>
<dbReference type="AlphaFoldDB" id="A0A833W8U2"/>
<dbReference type="InterPro" id="IPR009721">
    <property type="entry name" value="O-acyltransferase_WSD1_C"/>
</dbReference>
<feature type="region of interest" description="Disordered" evidence="2">
    <location>
        <begin position="218"/>
        <end position="239"/>
    </location>
</feature>
<dbReference type="PANTHER" id="PTHR31650:SF1">
    <property type="entry name" value="WAX ESTER SYNTHASE_DIACYLGLYCEROL ACYLTRANSFERASE 4-RELATED"/>
    <property type="match status" value="1"/>
</dbReference>
<dbReference type="InterPro" id="IPR045034">
    <property type="entry name" value="O-acyltransferase_WSD1-like"/>
</dbReference>
<dbReference type="Pfam" id="PF06974">
    <property type="entry name" value="WS_DGAT_C"/>
    <property type="match status" value="1"/>
</dbReference>
<reference evidence="4" key="1">
    <citation type="submission" date="2019-11" db="EMBL/GenBank/DDBJ databases">
        <title>The nuclear and mitochondrial genomes of Frieseomelitta varia - a highly eusocial stingless bee (Meliponini) with a permanently sterile worker caste.</title>
        <authorList>
            <person name="Freitas F.C.P."/>
            <person name="Lourenco A.P."/>
            <person name="Nunes F.M.F."/>
            <person name="Paschoal A.R."/>
            <person name="Abreu F.C.P."/>
            <person name="Barbin F.O."/>
            <person name="Bataglia L."/>
            <person name="Cardoso-Junior C.A.M."/>
            <person name="Cervoni M.S."/>
            <person name="Silva S.R."/>
            <person name="Dalarmi F."/>
            <person name="Del Lama M.A."/>
            <person name="Depintor T.S."/>
            <person name="Ferreira K.M."/>
            <person name="Goria P.S."/>
            <person name="Jaskot M.C."/>
            <person name="Lago D.C."/>
            <person name="Luna-Lucena D."/>
            <person name="Moda L.M."/>
            <person name="Nascimento L."/>
            <person name="Pedrino M."/>
            <person name="Rabico F.O."/>
            <person name="Sanches F.C."/>
            <person name="Santos D.E."/>
            <person name="Santos C.G."/>
            <person name="Vieira J."/>
            <person name="Lopes T.F."/>
            <person name="Barchuk A.R."/>
            <person name="Hartfelder K."/>
            <person name="Simoes Z.L.P."/>
            <person name="Bitondi M.M.G."/>
            <person name="Pinheiro D.G."/>
        </authorList>
    </citation>
    <scope>NUCLEOTIDE SEQUENCE</scope>
    <source>
        <strain evidence="4">USP_RPSP 00005682</strain>
        <tissue evidence="4">Whole individual</tissue>
    </source>
</reference>
<sequence length="877" mass="101870">MICTKNTYVNDSRVETIIAKINNVRDTMKSLEESLATTRKLETEQWLRYSNLKTKNKMMMDDLRKANKRNKNMLSMWECLNKNNRTNNVTNDDTFVDLFRQSVTDIRFGSDITLPESLKKEVQRSWHQKYDALLTCNEQLKQELSSRDLLLKEKTQEINSLQQKLLTLGDRLVERDEAVESICKKYLSLKQRKDERENLLRGSIETLKQDTLKKTNVYEASKKDSGTSSTSNKDALLTRETRRSDRSACKNCFFKILLEKAKRSCKTNGSSSLHSSNGLRRRSWGRVCKHWGQCLRIAELCNSEEKDARHSNVNFLESFRDLAKNRIVCSPFGKLLYKRRRKFGYHFWERSEEIDLKERVRWLEYERGNCDGSCDSIYNGHLKRILWNVCNQPLPENHAASWEILIGKCCPRSSHHYLRRMEERLTSKIRIPILFRVHHSLGDGMALLKFFRDVVIDKEPVPETMLQLEHTSFRIKSDKTKKPHATASLISPVNLCLNRNNSLIDNGPFQKDVVSAIMPFIHLTVFSHFVQLIRGHFNEGLKFLKNVSLEDLRHETKLFLAMERDRINIFVREIVWRKVQSYFKIARIIIDTPSCLIQQAFRSMDKSALHGAELSGEKLVSYWLEDDFKNTCGQKLFTKIQNIRSITGARFGDVVLAALSVSLHKYFLRMNEPVPTKISVVLPMKIEEWSENLSLQNNFSVGILPLCISRINDKQLADPRENSQILERLDDIKKASDALRKSPDYRVNFLVMKYLSAVLPDKFLRPIFRSYSTMVFSNLVGPQEVKLMGHPLKNIVFWIPNRSYTGIGCSLLTYRGYLHLSLIADKALVQNEKALTRILENTVNEIDNLYDRLTLSFFSKKLHRSISTPTKKAIGVL</sequence>
<evidence type="ECO:0000259" key="3">
    <source>
        <dbReference type="Pfam" id="PF06974"/>
    </source>
</evidence>
<protein>
    <recommendedName>
        <fullName evidence="3">O-acyltransferase WSD1 C-terminal domain-containing protein</fullName>
    </recommendedName>
</protein>
<dbReference type="GO" id="GO:0008374">
    <property type="term" value="F:O-acyltransferase activity"/>
    <property type="evidence" value="ECO:0007669"/>
    <property type="project" value="InterPro"/>
</dbReference>
<keyword evidence="5" id="KW-1185">Reference proteome</keyword>
<organism evidence="4 5">
    <name type="scientific">Frieseomelitta varia</name>
    <dbReference type="NCBI Taxonomy" id="561572"/>
    <lineage>
        <taxon>Eukaryota</taxon>
        <taxon>Metazoa</taxon>
        <taxon>Ecdysozoa</taxon>
        <taxon>Arthropoda</taxon>
        <taxon>Hexapoda</taxon>
        <taxon>Insecta</taxon>
        <taxon>Pterygota</taxon>
        <taxon>Neoptera</taxon>
        <taxon>Endopterygota</taxon>
        <taxon>Hymenoptera</taxon>
        <taxon>Apocrita</taxon>
        <taxon>Aculeata</taxon>
        <taxon>Apoidea</taxon>
        <taxon>Anthophila</taxon>
        <taxon>Apidae</taxon>
        <taxon>Frieseomelitta</taxon>
    </lineage>
</organism>
<dbReference type="GO" id="GO:0019432">
    <property type="term" value="P:triglyceride biosynthetic process"/>
    <property type="evidence" value="ECO:0007669"/>
    <property type="project" value="TreeGrafter"/>
</dbReference>
<proteinExistence type="predicted"/>
<evidence type="ECO:0000256" key="1">
    <source>
        <dbReference type="SAM" id="Coils"/>
    </source>
</evidence>
<name>A0A833W8U2_9HYME</name>
<dbReference type="Proteomes" id="UP000655588">
    <property type="component" value="Unassembled WGS sequence"/>
</dbReference>
<dbReference type="GO" id="GO:0005886">
    <property type="term" value="C:plasma membrane"/>
    <property type="evidence" value="ECO:0007669"/>
    <property type="project" value="TreeGrafter"/>
</dbReference>
<accession>A0A833W8U2</accession>
<feature type="domain" description="O-acyltransferase WSD1 C-terminal" evidence="3">
    <location>
        <begin position="697"/>
        <end position="846"/>
    </location>
</feature>
<dbReference type="PANTHER" id="PTHR31650">
    <property type="entry name" value="O-ACYLTRANSFERASE (WSD1-LIKE) FAMILY PROTEIN"/>
    <property type="match status" value="1"/>
</dbReference>
<keyword evidence="1" id="KW-0175">Coiled coil</keyword>
<comment type="caution">
    <text evidence="4">The sequence shown here is derived from an EMBL/GenBank/DDBJ whole genome shotgun (WGS) entry which is preliminary data.</text>
</comment>
<evidence type="ECO:0000256" key="2">
    <source>
        <dbReference type="SAM" id="MobiDB-lite"/>
    </source>
</evidence>
<evidence type="ECO:0000313" key="4">
    <source>
        <dbReference type="EMBL" id="KAF3427797.1"/>
    </source>
</evidence>